<dbReference type="PROSITE" id="PS50005">
    <property type="entry name" value="TPR"/>
    <property type="match status" value="1"/>
</dbReference>
<keyword evidence="4" id="KW-1185">Reference proteome</keyword>
<gene>
    <name evidence="3" type="ORF">JET18_19830</name>
</gene>
<evidence type="ECO:0000256" key="2">
    <source>
        <dbReference type="SAM" id="Phobius"/>
    </source>
</evidence>
<sequence>MKKIVQIILGIIALGFLVVIIKDNFFTDSNTKSYNDGWEAYEKNQYEMAIFNFNHVDKTKHPDVLVGLGSSYSKIGDYNNAIQHLQKAYDIGYGKGTEDYNKVLVSLGMSYLYSGDLKKARYYLDEAKKIGTPDIQINFKILDSLEQVQNK</sequence>
<dbReference type="EMBL" id="JAELVM010000003">
    <property type="protein sequence ID" value="MBL1223104.1"/>
    <property type="molecule type" value="Genomic_DNA"/>
</dbReference>
<evidence type="ECO:0000313" key="4">
    <source>
        <dbReference type="Proteomes" id="UP000661696"/>
    </source>
</evidence>
<feature type="repeat" description="TPR" evidence="1">
    <location>
        <begin position="62"/>
        <end position="95"/>
    </location>
</feature>
<protein>
    <submittedName>
        <fullName evidence="3">Tetratricopeptide repeat protein</fullName>
    </submittedName>
</protein>
<accession>A0ABS1QM36</accession>
<dbReference type="SMART" id="SM00028">
    <property type="entry name" value="TPR"/>
    <property type="match status" value="2"/>
</dbReference>
<organism evidence="3 4">
    <name type="scientific">Chryseobacterium endalhagicum</name>
    <dbReference type="NCBI Taxonomy" id="2797638"/>
    <lineage>
        <taxon>Bacteria</taxon>
        <taxon>Pseudomonadati</taxon>
        <taxon>Bacteroidota</taxon>
        <taxon>Flavobacteriia</taxon>
        <taxon>Flavobacteriales</taxon>
        <taxon>Weeksellaceae</taxon>
        <taxon>Chryseobacterium group</taxon>
        <taxon>Chryseobacterium</taxon>
    </lineage>
</organism>
<keyword evidence="2" id="KW-0472">Membrane</keyword>
<comment type="caution">
    <text evidence="3">The sequence shown here is derived from an EMBL/GenBank/DDBJ whole genome shotgun (WGS) entry which is preliminary data.</text>
</comment>
<proteinExistence type="predicted"/>
<dbReference type="Pfam" id="PF13424">
    <property type="entry name" value="TPR_12"/>
    <property type="match status" value="1"/>
</dbReference>
<dbReference type="InterPro" id="IPR011990">
    <property type="entry name" value="TPR-like_helical_dom_sf"/>
</dbReference>
<dbReference type="Gene3D" id="1.25.40.10">
    <property type="entry name" value="Tetratricopeptide repeat domain"/>
    <property type="match status" value="1"/>
</dbReference>
<keyword evidence="2" id="KW-0812">Transmembrane</keyword>
<name>A0ABS1QM36_9FLAO</name>
<dbReference type="RefSeq" id="WP_202094077.1">
    <property type="nucleotide sequence ID" value="NZ_JAELVM010000003.1"/>
</dbReference>
<feature type="transmembrane region" description="Helical" evidence="2">
    <location>
        <begin position="7"/>
        <end position="26"/>
    </location>
</feature>
<keyword evidence="1" id="KW-0802">TPR repeat</keyword>
<evidence type="ECO:0000313" key="3">
    <source>
        <dbReference type="EMBL" id="MBL1223104.1"/>
    </source>
</evidence>
<keyword evidence="2" id="KW-1133">Transmembrane helix</keyword>
<dbReference type="SUPFAM" id="SSF48452">
    <property type="entry name" value="TPR-like"/>
    <property type="match status" value="1"/>
</dbReference>
<reference evidence="3 4" key="1">
    <citation type="submission" date="2020-12" db="EMBL/GenBank/DDBJ databases">
        <title>Chryseobacterium endoalhailicus sp. nov., isolated from seed of leguminous plant.</title>
        <authorList>
            <person name="Zhang X."/>
        </authorList>
    </citation>
    <scope>NUCLEOTIDE SEQUENCE [LARGE SCALE GENOMIC DNA]</scope>
    <source>
        <strain evidence="3 4">L7</strain>
    </source>
</reference>
<dbReference type="Proteomes" id="UP000661696">
    <property type="component" value="Unassembled WGS sequence"/>
</dbReference>
<dbReference type="InterPro" id="IPR019734">
    <property type="entry name" value="TPR_rpt"/>
</dbReference>
<evidence type="ECO:0000256" key="1">
    <source>
        <dbReference type="PROSITE-ProRule" id="PRU00339"/>
    </source>
</evidence>